<comment type="caution">
    <text evidence="5">The sequence shown here is derived from an EMBL/GenBank/DDBJ whole genome shotgun (WGS) entry which is preliminary data.</text>
</comment>
<gene>
    <name evidence="5" type="ORF">AZF04_12970</name>
</gene>
<dbReference type="SUPFAM" id="SSF46689">
    <property type="entry name" value="Homeodomain-like"/>
    <property type="match status" value="2"/>
</dbReference>
<dbReference type="InterPro" id="IPR009057">
    <property type="entry name" value="Homeodomain-like_sf"/>
</dbReference>
<dbReference type="InterPro" id="IPR050959">
    <property type="entry name" value="MarA-like"/>
</dbReference>
<dbReference type="EMBL" id="LTAO01000039">
    <property type="protein sequence ID" value="KYG25994.1"/>
    <property type="molecule type" value="Genomic_DNA"/>
</dbReference>
<dbReference type="Gene3D" id="1.10.10.60">
    <property type="entry name" value="Homeodomain-like"/>
    <property type="match status" value="2"/>
</dbReference>
<sequence>MKYEKAINESITFIEGNLEKELTVDIIAKHVGYSKYHFHRIFQGIIGESIMDYIRSRRLTNAAKMLLFSEEKIIDIAFYYGFESQEAFTRAFQRMYHLPPGKYRKIISKIVYHKEDVKMKSEDLKGWILSGTNTNLYEIGIDHQTFHKGRSSGYLKSKKEESHTADEFGTLMQQFKAERFLNKRVKLSGFLKTKDLEGSAAFWMRVDSRFGDVLQFDNMNNRSVTEDTDWNYYEIILDVSAESSSISFGALLAGRGHIWIDNLKFEEVDLTVPTTNMDYTTDMNEEPVNLTFESDTL</sequence>
<name>A0A162CQ99_9BACI</name>
<dbReference type="Gene3D" id="2.60.120.260">
    <property type="entry name" value="Galactose-binding domain-like"/>
    <property type="match status" value="1"/>
</dbReference>
<dbReference type="PANTHER" id="PTHR47504:SF6">
    <property type="entry name" value="ARAC-FAMILY TRANSCRIPTIONAL REGULATOR"/>
    <property type="match status" value="1"/>
</dbReference>
<evidence type="ECO:0000256" key="2">
    <source>
        <dbReference type="ARBA" id="ARBA00023125"/>
    </source>
</evidence>
<dbReference type="PANTHER" id="PTHR47504">
    <property type="entry name" value="RIGHT ORIGIN-BINDING PROTEIN"/>
    <property type="match status" value="1"/>
</dbReference>
<proteinExistence type="predicted"/>
<dbReference type="InterPro" id="IPR018060">
    <property type="entry name" value="HTH_AraC"/>
</dbReference>
<keyword evidence="3" id="KW-0804">Transcription</keyword>
<evidence type="ECO:0000313" key="6">
    <source>
        <dbReference type="Proteomes" id="UP000075806"/>
    </source>
</evidence>
<dbReference type="RefSeq" id="WP_061950173.1">
    <property type="nucleotide sequence ID" value="NZ_LTAO01000039.1"/>
</dbReference>
<dbReference type="InterPro" id="IPR020449">
    <property type="entry name" value="Tscrpt_reg_AraC-type_HTH"/>
</dbReference>
<dbReference type="Proteomes" id="UP000075806">
    <property type="component" value="Unassembled WGS sequence"/>
</dbReference>
<dbReference type="GO" id="GO:0043565">
    <property type="term" value="F:sequence-specific DNA binding"/>
    <property type="evidence" value="ECO:0007669"/>
    <property type="project" value="InterPro"/>
</dbReference>
<accession>A0A162CQ99</accession>
<dbReference type="OrthoDB" id="8365150at2"/>
<dbReference type="STRING" id="519424.AZF04_12970"/>
<organism evidence="5 6">
    <name type="scientific">Alkalihalobacillus trypoxylicola</name>
    <dbReference type="NCBI Taxonomy" id="519424"/>
    <lineage>
        <taxon>Bacteria</taxon>
        <taxon>Bacillati</taxon>
        <taxon>Bacillota</taxon>
        <taxon>Bacilli</taxon>
        <taxon>Bacillales</taxon>
        <taxon>Bacillaceae</taxon>
        <taxon>Alkalihalobacillus</taxon>
    </lineage>
</organism>
<feature type="domain" description="HTH araC/xylS-type" evidence="4">
    <location>
        <begin position="8"/>
        <end position="106"/>
    </location>
</feature>
<protein>
    <submittedName>
        <fullName evidence="5">Transcriptional regulator</fullName>
    </submittedName>
</protein>
<dbReference type="PROSITE" id="PS01124">
    <property type="entry name" value="HTH_ARAC_FAMILY_2"/>
    <property type="match status" value="1"/>
</dbReference>
<evidence type="ECO:0000259" key="4">
    <source>
        <dbReference type="PROSITE" id="PS01124"/>
    </source>
</evidence>
<dbReference type="Pfam" id="PF12833">
    <property type="entry name" value="HTH_18"/>
    <property type="match status" value="1"/>
</dbReference>
<keyword evidence="1" id="KW-0805">Transcription regulation</keyword>
<dbReference type="AlphaFoldDB" id="A0A162CQ99"/>
<dbReference type="GO" id="GO:0003700">
    <property type="term" value="F:DNA-binding transcription factor activity"/>
    <property type="evidence" value="ECO:0007669"/>
    <property type="project" value="InterPro"/>
</dbReference>
<evidence type="ECO:0000256" key="1">
    <source>
        <dbReference type="ARBA" id="ARBA00023015"/>
    </source>
</evidence>
<keyword evidence="6" id="KW-1185">Reference proteome</keyword>
<dbReference type="SMART" id="SM00342">
    <property type="entry name" value="HTH_ARAC"/>
    <property type="match status" value="1"/>
</dbReference>
<evidence type="ECO:0000313" key="5">
    <source>
        <dbReference type="EMBL" id="KYG25994.1"/>
    </source>
</evidence>
<reference evidence="5" key="1">
    <citation type="submission" date="2016-02" db="EMBL/GenBank/DDBJ databases">
        <title>Genome sequence of Bacillus trypoxylicola KCTC 13244(T).</title>
        <authorList>
            <person name="Jeong H."/>
            <person name="Park S.-H."/>
            <person name="Choi S.-K."/>
        </authorList>
    </citation>
    <scope>NUCLEOTIDE SEQUENCE [LARGE SCALE GENOMIC DNA]</scope>
    <source>
        <strain evidence="5">KCTC 13244</strain>
    </source>
</reference>
<dbReference type="PRINTS" id="PR00032">
    <property type="entry name" value="HTHARAC"/>
</dbReference>
<keyword evidence="2" id="KW-0238">DNA-binding</keyword>
<evidence type="ECO:0000256" key="3">
    <source>
        <dbReference type="ARBA" id="ARBA00023163"/>
    </source>
</evidence>